<evidence type="ECO:0000256" key="1">
    <source>
        <dbReference type="SAM" id="Phobius"/>
    </source>
</evidence>
<dbReference type="Proteomes" id="UP000317652">
    <property type="component" value="Unassembled WGS sequence"/>
</dbReference>
<keyword evidence="1" id="KW-1133">Transmembrane helix</keyword>
<keyword evidence="1" id="KW-0812">Transmembrane</keyword>
<evidence type="ECO:0000313" key="4">
    <source>
        <dbReference type="Proteomes" id="UP000317652"/>
    </source>
</evidence>
<feature type="transmembrane region" description="Helical" evidence="1">
    <location>
        <begin position="15"/>
        <end position="34"/>
    </location>
</feature>
<name>A0A564LPF7_9ENTR</name>
<dbReference type="AlphaFoldDB" id="A0A564LPF7"/>
<evidence type="ECO:0000313" key="5">
    <source>
        <dbReference type="Proteomes" id="UP000318370"/>
    </source>
</evidence>
<dbReference type="RefSeq" id="WP_139540150.1">
    <property type="nucleotide sequence ID" value="NZ_CABEJC010000037.1"/>
</dbReference>
<accession>A0A564LPF7</accession>
<proteinExistence type="predicted"/>
<gene>
    <name evidence="2" type="ORF">SB6408_01194</name>
    <name evidence="3" type="ORF">SB6411_03613</name>
</gene>
<dbReference type="Proteomes" id="UP000318370">
    <property type="component" value="Unassembled WGS sequence"/>
</dbReference>
<sequence length="104" mass="11651">MNPSENGFSRYRRKITLILSLYPWILMLSVFLDIRDKPAGGFFSAGATVALTLAGLSFINFIISIIFIILINAFIATNEKGTAGYFWAINSISLLWMILPIFNL</sequence>
<reference evidence="4 5" key="1">
    <citation type="submission" date="2019-07" db="EMBL/GenBank/DDBJ databases">
        <authorList>
            <person name="Brisse S."/>
            <person name="Rodrigues C."/>
            <person name="Thorpe H."/>
        </authorList>
    </citation>
    <scope>NUCLEOTIDE SEQUENCE [LARGE SCALE GENOMIC DNA]</scope>
    <source>
        <strain evidence="2">SB6408</strain>
        <strain evidence="3">SB6411</strain>
    </source>
</reference>
<evidence type="ECO:0000313" key="3">
    <source>
        <dbReference type="EMBL" id="VUS92418.1"/>
    </source>
</evidence>
<organism evidence="2 5">
    <name type="scientific">Klebsiella spallanzanii</name>
    <dbReference type="NCBI Taxonomy" id="2587528"/>
    <lineage>
        <taxon>Bacteria</taxon>
        <taxon>Pseudomonadati</taxon>
        <taxon>Pseudomonadota</taxon>
        <taxon>Gammaproteobacteria</taxon>
        <taxon>Enterobacterales</taxon>
        <taxon>Enterobacteriaceae</taxon>
        <taxon>Klebsiella/Raoultella group</taxon>
        <taxon>Klebsiella</taxon>
    </lineage>
</organism>
<feature type="transmembrane region" description="Helical" evidence="1">
    <location>
        <begin position="83"/>
        <end position="102"/>
    </location>
</feature>
<keyword evidence="4" id="KW-1185">Reference proteome</keyword>
<dbReference type="EMBL" id="CABGHF010000023">
    <property type="protein sequence ID" value="VUS83473.1"/>
    <property type="molecule type" value="Genomic_DNA"/>
</dbReference>
<dbReference type="EMBL" id="CABGGS010000046">
    <property type="protein sequence ID" value="VUS92418.1"/>
    <property type="molecule type" value="Genomic_DNA"/>
</dbReference>
<feature type="transmembrane region" description="Helical" evidence="1">
    <location>
        <begin position="46"/>
        <end position="71"/>
    </location>
</feature>
<evidence type="ECO:0000313" key="2">
    <source>
        <dbReference type="EMBL" id="VUS83473.1"/>
    </source>
</evidence>
<protein>
    <submittedName>
        <fullName evidence="2">Uncharacterized protein</fullName>
    </submittedName>
</protein>
<keyword evidence="1" id="KW-0472">Membrane</keyword>